<evidence type="ECO:0000313" key="3">
    <source>
        <dbReference type="EMBL" id="MDT0327151.1"/>
    </source>
</evidence>
<feature type="transmembrane region" description="Helical" evidence="2">
    <location>
        <begin position="239"/>
        <end position="259"/>
    </location>
</feature>
<organism evidence="3 4">
    <name type="scientific">Nocardiopsis lambiniae</name>
    <dbReference type="NCBI Taxonomy" id="3075539"/>
    <lineage>
        <taxon>Bacteria</taxon>
        <taxon>Bacillati</taxon>
        <taxon>Actinomycetota</taxon>
        <taxon>Actinomycetes</taxon>
        <taxon>Streptosporangiales</taxon>
        <taxon>Nocardiopsidaceae</taxon>
        <taxon>Nocardiopsis</taxon>
    </lineage>
</organism>
<reference evidence="4" key="1">
    <citation type="submission" date="2023-07" db="EMBL/GenBank/DDBJ databases">
        <title>30 novel species of actinomycetes from the DSMZ collection.</title>
        <authorList>
            <person name="Nouioui I."/>
        </authorList>
    </citation>
    <scope>NUCLEOTIDE SEQUENCE [LARGE SCALE GENOMIC DNA]</scope>
    <source>
        <strain evidence="4">DSM 44743</strain>
    </source>
</reference>
<dbReference type="RefSeq" id="WP_311509962.1">
    <property type="nucleotide sequence ID" value="NZ_JAVREP010000001.1"/>
</dbReference>
<evidence type="ECO:0000256" key="2">
    <source>
        <dbReference type="SAM" id="Phobius"/>
    </source>
</evidence>
<keyword evidence="2" id="KW-1133">Transmembrane helix</keyword>
<dbReference type="EMBL" id="JAVREP010000001">
    <property type="protein sequence ID" value="MDT0327151.1"/>
    <property type="molecule type" value="Genomic_DNA"/>
</dbReference>
<sequence length="363" mass="40607">MFESPKDHLRNIDNSTAKSAEHLRNIDRSSANAARSAAQNTSLLKGIAFTSGASMVFNGITAANTARMARTQEQQFALQREQHALQQAIAEQTARHEFSMWRQTPEGVAFVDWQRRAAVLIPFLRNRERVWNAVWADAIRRAQDETPPDERQRFASHPARLRQTGLKVAFLISFVLSGLFALMMLFQIMNGALSESLSQAADNDRFTYAECLEILDDPDNFIMSEADCEAINPNPSGPIVQRAVPLVLFAGLGITFFVMRKVRQRAAMADPIVENETAARIAKWGFDPLTTRGAWYPWHESQGFTGYPDHIEHMVHSGPSQRPQPSQLIPLQVPTPRSPSHGLPDEVNGVLASFQQENESFSP</sequence>
<feature type="compositionally biased region" description="Polar residues" evidence="1">
    <location>
        <begin position="318"/>
        <end position="329"/>
    </location>
</feature>
<feature type="region of interest" description="Disordered" evidence="1">
    <location>
        <begin position="314"/>
        <end position="363"/>
    </location>
</feature>
<name>A0ABU2M3C8_9ACTN</name>
<accession>A0ABU2M3C8</accession>
<gene>
    <name evidence="3" type="ORF">RM479_01875</name>
</gene>
<proteinExistence type="predicted"/>
<protein>
    <submittedName>
        <fullName evidence="3">Uncharacterized protein</fullName>
    </submittedName>
</protein>
<keyword evidence="2" id="KW-0812">Transmembrane</keyword>
<keyword evidence="2" id="KW-0472">Membrane</keyword>
<keyword evidence="4" id="KW-1185">Reference proteome</keyword>
<evidence type="ECO:0000256" key="1">
    <source>
        <dbReference type="SAM" id="MobiDB-lite"/>
    </source>
</evidence>
<feature type="compositionally biased region" description="Polar residues" evidence="1">
    <location>
        <begin position="353"/>
        <end position="363"/>
    </location>
</feature>
<dbReference type="Proteomes" id="UP001183390">
    <property type="component" value="Unassembled WGS sequence"/>
</dbReference>
<comment type="caution">
    <text evidence="3">The sequence shown here is derived from an EMBL/GenBank/DDBJ whole genome shotgun (WGS) entry which is preliminary data.</text>
</comment>
<evidence type="ECO:0000313" key="4">
    <source>
        <dbReference type="Proteomes" id="UP001183390"/>
    </source>
</evidence>
<feature type="transmembrane region" description="Helical" evidence="2">
    <location>
        <begin position="168"/>
        <end position="189"/>
    </location>
</feature>